<name>A0A138ZZJ5_GONPJ</name>
<proteinExistence type="predicted"/>
<reference evidence="1 2" key="1">
    <citation type="journal article" date="2015" name="Genome Biol. Evol.">
        <title>Phylogenomic analyses indicate that early fungi evolved digesting cell walls of algal ancestors of land plants.</title>
        <authorList>
            <person name="Chang Y."/>
            <person name="Wang S."/>
            <person name="Sekimoto S."/>
            <person name="Aerts A.L."/>
            <person name="Choi C."/>
            <person name="Clum A."/>
            <person name="LaButti K.M."/>
            <person name="Lindquist E.A."/>
            <person name="Yee Ngan C."/>
            <person name="Ohm R.A."/>
            <person name="Salamov A.A."/>
            <person name="Grigoriev I.V."/>
            <person name="Spatafora J.W."/>
            <person name="Berbee M.L."/>
        </authorList>
    </citation>
    <scope>NUCLEOTIDE SEQUENCE [LARGE SCALE GENOMIC DNA]</scope>
    <source>
        <strain evidence="1 2">JEL478</strain>
    </source>
</reference>
<keyword evidence="2" id="KW-1185">Reference proteome</keyword>
<protein>
    <submittedName>
        <fullName evidence="1">Uncharacterized protein</fullName>
    </submittedName>
</protein>
<gene>
    <name evidence="1" type="ORF">M427DRAFT_63278</name>
</gene>
<sequence length="476" mass="52228">MVTLPQEILSKLGLITSPENAAQLSQASHTVRSKVETEIPLIFDQLFDLRAEGIVPTGAAPKDGNADAAKWRETCPAFADLQDRYIARKALKTGAGLTVIQMVTVAEMLGENAGKNLAFLVRPTTKLESSEGGGDGASDRAPTTRQLLEALWEYCAWRLHGGATVSLSTPQQQVKDTLAAIYAEITLLSIVENYQTVDINAISLPPQFQTLDFLNPLKPNNTSLGSLRVVLGCLAAVHVLTCRREVWFKVPFWELAKCRWTTGTMRVIDVLRKSTIKQGDYPTMTGEEMGDLVTLDHASSTANISAPKTLFYIGEALHQHVAEINNDLPDLFLGSWSGYEQQGLAPSNKDTYVYFQMDKHKEDWMTAGYTFQGRGRNSVSSVAFAIQIKFECTGVVSAQKVNEDGSRYTFDGVVLPRGVAGVWSDPSGRTQGTFLWWKRPTHDTSGAGSQVVWDAKWKNGVSPDAMIFNMVAADML</sequence>
<evidence type="ECO:0000313" key="2">
    <source>
        <dbReference type="Proteomes" id="UP000070544"/>
    </source>
</evidence>
<evidence type="ECO:0000313" key="1">
    <source>
        <dbReference type="EMBL" id="KXS09924.1"/>
    </source>
</evidence>
<dbReference type="Proteomes" id="UP000070544">
    <property type="component" value="Unassembled WGS sequence"/>
</dbReference>
<dbReference type="OrthoDB" id="3217767at2759"/>
<dbReference type="AlphaFoldDB" id="A0A138ZZJ5"/>
<dbReference type="EMBL" id="KQ965844">
    <property type="protein sequence ID" value="KXS09924.1"/>
    <property type="molecule type" value="Genomic_DNA"/>
</dbReference>
<accession>A0A138ZZJ5</accession>
<organism evidence="1 2">
    <name type="scientific">Gonapodya prolifera (strain JEL478)</name>
    <name type="common">Monoblepharis prolifera</name>
    <dbReference type="NCBI Taxonomy" id="1344416"/>
    <lineage>
        <taxon>Eukaryota</taxon>
        <taxon>Fungi</taxon>
        <taxon>Fungi incertae sedis</taxon>
        <taxon>Chytridiomycota</taxon>
        <taxon>Chytridiomycota incertae sedis</taxon>
        <taxon>Monoblepharidomycetes</taxon>
        <taxon>Monoblepharidales</taxon>
        <taxon>Gonapodyaceae</taxon>
        <taxon>Gonapodya</taxon>
    </lineage>
</organism>